<evidence type="ECO:0000313" key="3">
    <source>
        <dbReference type="EMBL" id="KAF0889823.1"/>
    </source>
</evidence>
<comment type="caution">
    <text evidence="3">The sequence shown here is derived from an EMBL/GenBank/DDBJ whole genome shotgun (WGS) entry which is preliminary data.</text>
</comment>
<keyword evidence="2" id="KW-0812">Transmembrane</keyword>
<feature type="transmembrane region" description="Helical" evidence="2">
    <location>
        <begin position="83"/>
        <end position="102"/>
    </location>
</feature>
<feature type="region of interest" description="Disordered" evidence="1">
    <location>
        <begin position="1"/>
        <end position="28"/>
    </location>
</feature>
<keyword evidence="2" id="KW-0472">Membrane</keyword>
<evidence type="ECO:0000313" key="4">
    <source>
        <dbReference type="Proteomes" id="UP000479710"/>
    </source>
</evidence>
<dbReference type="EMBL" id="SPHZ02000012">
    <property type="protein sequence ID" value="KAF0889823.1"/>
    <property type="molecule type" value="Genomic_DNA"/>
</dbReference>
<organism evidence="3 4">
    <name type="scientific">Oryza meyeriana var. granulata</name>
    <dbReference type="NCBI Taxonomy" id="110450"/>
    <lineage>
        <taxon>Eukaryota</taxon>
        <taxon>Viridiplantae</taxon>
        <taxon>Streptophyta</taxon>
        <taxon>Embryophyta</taxon>
        <taxon>Tracheophyta</taxon>
        <taxon>Spermatophyta</taxon>
        <taxon>Magnoliopsida</taxon>
        <taxon>Liliopsida</taxon>
        <taxon>Poales</taxon>
        <taxon>Poaceae</taxon>
        <taxon>BOP clade</taxon>
        <taxon>Oryzoideae</taxon>
        <taxon>Oryzeae</taxon>
        <taxon>Oryzinae</taxon>
        <taxon>Oryza</taxon>
        <taxon>Oryza meyeriana</taxon>
    </lineage>
</organism>
<keyword evidence="2" id="KW-1133">Transmembrane helix</keyword>
<evidence type="ECO:0000256" key="1">
    <source>
        <dbReference type="SAM" id="MobiDB-lite"/>
    </source>
</evidence>
<protein>
    <submittedName>
        <fullName evidence="3">Uncharacterized protein</fullName>
    </submittedName>
</protein>
<name>A0A6G1BQY5_9ORYZ</name>
<keyword evidence="4" id="KW-1185">Reference proteome</keyword>
<dbReference type="Proteomes" id="UP000479710">
    <property type="component" value="Unassembled WGS sequence"/>
</dbReference>
<evidence type="ECO:0000256" key="2">
    <source>
        <dbReference type="SAM" id="Phobius"/>
    </source>
</evidence>
<gene>
    <name evidence="3" type="ORF">E2562_033214</name>
</gene>
<proteinExistence type="predicted"/>
<dbReference type="AlphaFoldDB" id="A0A6G1BQY5"/>
<accession>A0A6G1BQY5</accession>
<reference evidence="3 4" key="1">
    <citation type="submission" date="2019-11" db="EMBL/GenBank/DDBJ databases">
        <title>Whole genome sequence of Oryza granulata.</title>
        <authorList>
            <person name="Li W."/>
        </authorList>
    </citation>
    <scope>NUCLEOTIDE SEQUENCE [LARGE SCALE GENOMIC DNA]</scope>
    <source>
        <strain evidence="4">cv. Menghai</strain>
        <tissue evidence="3">Leaf</tissue>
    </source>
</reference>
<sequence>MPWHRPVASGPDGVVPWRPSRPREAPREKELREACARTRLAHHLEQLQRLSPTELTSRAFGGLGWFAAVPGARPLMPRHRSNLISLLVLILLITGAATTTAANERPACKPISSRKCPPSSLPGMERLPEEFKFQLAKEFQLEFLVALSLTSLVGQPLQAQRQSRSSKLAYRLQLLRFLHLLQASNLKEFQLLSCDER</sequence>